<accession>A0AAE1CYZ5</accession>
<name>A0AAE1CYZ5_9GAST</name>
<evidence type="ECO:0000313" key="3">
    <source>
        <dbReference type="Proteomes" id="UP001283361"/>
    </source>
</evidence>
<feature type="compositionally biased region" description="Low complexity" evidence="1">
    <location>
        <begin position="44"/>
        <end position="60"/>
    </location>
</feature>
<comment type="caution">
    <text evidence="2">The sequence shown here is derived from an EMBL/GenBank/DDBJ whole genome shotgun (WGS) entry which is preliminary data.</text>
</comment>
<dbReference type="EMBL" id="JAWDGP010006140">
    <property type="protein sequence ID" value="KAK3746506.1"/>
    <property type="molecule type" value="Genomic_DNA"/>
</dbReference>
<reference evidence="2" key="1">
    <citation type="journal article" date="2023" name="G3 (Bethesda)">
        <title>A reference genome for the long-term kleptoplast-retaining sea slug Elysia crispata morphotype clarki.</title>
        <authorList>
            <person name="Eastman K.E."/>
            <person name="Pendleton A.L."/>
            <person name="Shaikh M.A."/>
            <person name="Suttiyut T."/>
            <person name="Ogas R."/>
            <person name="Tomko P."/>
            <person name="Gavelis G."/>
            <person name="Widhalm J.R."/>
            <person name="Wisecaver J.H."/>
        </authorList>
    </citation>
    <scope>NUCLEOTIDE SEQUENCE</scope>
    <source>
        <strain evidence="2">ECLA1</strain>
    </source>
</reference>
<keyword evidence="3" id="KW-1185">Reference proteome</keyword>
<feature type="compositionally biased region" description="Polar residues" evidence="1">
    <location>
        <begin position="99"/>
        <end position="113"/>
    </location>
</feature>
<gene>
    <name evidence="2" type="ORF">RRG08_007158</name>
</gene>
<organism evidence="2 3">
    <name type="scientific">Elysia crispata</name>
    <name type="common">lettuce slug</name>
    <dbReference type="NCBI Taxonomy" id="231223"/>
    <lineage>
        <taxon>Eukaryota</taxon>
        <taxon>Metazoa</taxon>
        <taxon>Spiralia</taxon>
        <taxon>Lophotrochozoa</taxon>
        <taxon>Mollusca</taxon>
        <taxon>Gastropoda</taxon>
        <taxon>Heterobranchia</taxon>
        <taxon>Euthyneura</taxon>
        <taxon>Panpulmonata</taxon>
        <taxon>Sacoglossa</taxon>
        <taxon>Placobranchoidea</taxon>
        <taxon>Plakobranchidae</taxon>
        <taxon>Elysia</taxon>
    </lineage>
</organism>
<dbReference type="Proteomes" id="UP001283361">
    <property type="component" value="Unassembled WGS sequence"/>
</dbReference>
<feature type="compositionally biased region" description="Low complexity" evidence="1">
    <location>
        <begin position="70"/>
        <end position="85"/>
    </location>
</feature>
<protein>
    <submittedName>
        <fullName evidence="2">Uncharacterized protein</fullName>
    </submittedName>
</protein>
<proteinExistence type="predicted"/>
<dbReference type="AlphaFoldDB" id="A0AAE1CYZ5"/>
<sequence>MRLTPQVFESTRRPTLEIFGPHTLSARHIFLQVRPLSRWRPSRWTGHPTQGTTTWGPTTGLVNAGQPHIGTTTLSSPQSPTTTGLNPLGAHDPSGTGHVLSSTVDTLGTTRSS</sequence>
<evidence type="ECO:0000256" key="1">
    <source>
        <dbReference type="SAM" id="MobiDB-lite"/>
    </source>
</evidence>
<feature type="region of interest" description="Disordered" evidence="1">
    <location>
        <begin position="40"/>
        <end position="113"/>
    </location>
</feature>
<evidence type="ECO:0000313" key="2">
    <source>
        <dbReference type="EMBL" id="KAK3746506.1"/>
    </source>
</evidence>